<reference evidence="3" key="1">
    <citation type="journal article" date="2021" name="Nat. Commun.">
        <title>Genetic determinants of endophytism in the Arabidopsis root mycobiome.</title>
        <authorList>
            <person name="Mesny F."/>
            <person name="Miyauchi S."/>
            <person name="Thiergart T."/>
            <person name="Pickel B."/>
            <person name="Atanasova L."/>
            <person name="Karlsson M."/>
            <person name="Huettel B."/>
            <person name="Barry K.W."/>
            <person name="Haridas S."/>
            <person name="Chen C."/>
            <person name="Bauer D."/>
            <person name="Andreopoulos W."/>
            <person name="Pangilinan J."/>
            <person name="LaButti K."/>
            <person name="Riley R."/>
            <person name="Lipzen A."/>
            <person name="Clum A."/>
            <person name="Drula E."/>
            <person name="Henrissat B."/>
            <person name="Kohler A."/>
            <person name="Grigoriev I.V."/>
            <person name="Martin F.M."/>
            <person name="Hacquard S."/>
        </authorList>
    </citation>
    <scope>NUCLEOTIDE SEQUENCE</scope>
    <source>
        <strain evidence="3">MPI-CAGE-CH-0230</strain>
    </source>
</reference>
<accession>A0A9P8XQ83</accession>
<dbReference type="InterPro" id="IPR000210">
    <property type="entry name" value="BTB/POZ_dom"/>
</dbReference>
<feature type="domain" description="BTB" evidence="2">
    <location>
        <begin position="125"/>
        <end position="192"/>
    </location>
</feature>
<dbReference type="CDD" id="cd18186">
    <property type="entry name" value="BTB_POZ_ZBTB_KLHL-like"/>
    <property type="match status" value="1"/>
</dbReference>
<dbReference type="Proteomes" id="UP000756346">
    <property type="component" value="Unassembled WGS sequence"/>
</dbReference>
<dbReference type="PANTHER" id="PTHR47843:SF5">
    <property type="entry name" value="BTB_POZ DOMAIN PROTEIN"/>
    <property type="match status" value="1"/>
</dbReference>
<dbReference type="PANTHER" id="PTHR47843">
    <property type="entry name" value="BTB DOMAIN-CONTAINING PROTEIN-RELATED"/>
    <property type="match status" value="1"/>
</dbReference>
<name>A0A9P8XQ83_9PEZI</name>
<evidence type="ECO:0000313" key="3">
    <source>
        <dbReference type="EMBL" id="KAH7010870.1"/>
    </source>
</evidence>
<comment type="caution">
    <text evidence="3">The sequence shown here is derived from an EMBL/GenBank/DDBJ whole genome shotgun (WGS) entry which is preliminary data.</text>
</comment>
<gene>
    <name evidence="3" type="ORF">B0I36DRAFT_341362</name>
</gene>
<dbReference type="SUPFAM" id="SSF54695">
    <property type="entry name" value="POZ domain"/>
    <property type="match status" value="1"/>
</dbReference>
<feature type="region of interest" description="Disordered" evidence="1">
    <location>
        <begin position="223"/>
        <end position="250"/>
    </location>
</feature>
<evidence type="ECO:0000313" key="4">
    <source>
        <dbReference type="Proteomes" id="UP000756346"/>
    </source>
</evidence>
<keyword evidence="4" id="KW-1185">Reference proteome</keyword>
<dbReference type="OrthoDB" id="6359816at2759"/>
<proteinExistence type="predicted"/>
<organism evidence="3 4">
    <name type="scientific">Microdochium trichocladiopsis</name>
    <dbReference type="NCBI Taxonomy" id="1682393"/>
    <lineage>
        <taxon>Eukaryota</taxon>
        <taxon>Fungi</taxon>
        <taxon>Dikarya</taxon>
        <taxon>Ascomycota</taxon>
        <taxon>Pezizomycotina</taxon>
        <taxon>Sordariomycetes</taxon>
        <taxon>Xylariomycetidae</taxon>
        <taxon>Xylariales</taxon>
        <taxon>Microdochiaceae</taxon>
        <taxon>Microdochium</taxon>
    </lineage>
</organism>
<evidence type="ECO:0000259" key="2">
    <source>
        <dbReference type="PROSITE" id="PS50097"/>
    </source>
</evidence>
<dbReference type="Pfam" id="PF00651">
    <property type="entry name" value="BTB"/>
    <property type="match status" value="1"/>
</dbReference>
<protein>
    <recommendedName>
        <fullName evidence="2">BTB domain-containing protein</fullName>
    </recommendedName>
</protein>
<dbReference type="GeneID" id="70185554"/>
<dbReference type="EMBL" id="JAGTJQ010000016">
    <property type="protein sequence ID" value="KAH7010870.1"/>
    <property type="molecule type" value="Genomic_DNA"/>
</dbReference>
<dbReference type="Gene3D" id="3.30.710.10">
    <property type="entry name" value="Potassium Channel Kv1.1, Chain A"/>
    <property type="match status" value="1"/>
</dbReference>
<dbReference type="InterPro" id="IPR011333">
    <property type="entry name" value="SKP1/BTB/POZ_sf"/>
</dbReference>
<dbReference type="RefSeq" id="XP_046004355.1">
    <property type="nucleotide sequence ID" value="XM_046156008.1"/>
</dbReference>
<dbReference type="PROSITE" id="PS50097">
    <property type="entry name" value="BTB"/>
    <property type="match status" value="1"/>
</dbReference>
<evidence type="ECO:0000256" key="1">
    <source>
        <dbReference type="SAM" id="MobiDB-lite"/>
    </source>
</evidence>
<sequence length="250" mass="28641">MLYSTAVLEKAYLSWKPVIKSENNYQLRKPKKIRELVRRYASRYQPPEIVNILRSLLERRIFTNEFIAHKAFPDLVPLPLTNNQSTAAHSVTSASKLMLHSDRKSGPMKELIHSMQELHTSGRYSDFSIRSGDKLYRVHKAIVCPRSSFFATACDGPFKEGREGEVDLPEDDPQAVAMMMHYFYYLDYDIPRALPGNQDTAKAACWEELAESTINDELTREDNPQEAISGELSQKERTDQNSELVLHATM</sequence>
<dbReference type="AlphaFoldDB" id="A0A9P8XQ83"/>